<dbReference type="NCBIfam" id="TIGR01536">
    <property type="entry name" value="asn_synth_AEB"/>
    <property type="match status" value="1"/>
</dbReference>
<dbReference type="GO" id="GO:0006529">
    <property type="term" value="P:asparagine biosynthetic process"/>
    <property type="evidence" value="ECO:0007669"/>
    <property type="project" value="UniProtKB-KW"/>
</dbReference>
<reference evidence="12" key="1">
    <citation type="submission" date="2018-05" db="EMBL/GenBank/DDBJ databases">
        <title>Azospirillum thermophila sp. nov., a novel isolated from hot spring.</title>
        <authorList>
            <person name="Zhao Z."/>
        </authorList>
    </citation>
    <scope>NUCLEOTIDE SEQUENCE [LARGE SCALE GENOMIC DNA]</scope>
    <source>
        <strain evidence="12">CFH 70021</strain>
        <plasmid evidence="12">unnamed1</plasmid>
    </source>
</reference>
<comment type="pathway">
    <text evidence="1">Amino-acid biosynthesis; L-asparagine biosynthesis; L-asparagine from L-aspartate (L-Gln route): step 1/1.</text>
</comment>
<dbReference type="InterPro" id="IPR006426">
    <property type="entry name" value="Asn_synth_AEB"/>
</dbReference>
<evidence type="ECO:0000256" key="8">
    <source>
        <dbReference type="PIRSR" id="PIRSR001589-1"/>
    </source>
</evidence>
<evidence type="ECO:0000256" key="6">
    <source>
        <dbReference type="ARBA" id="ARBA00022962"/>
    </source>
</evidence>
<comment type="catalytic activity">
    <reaction evidence="7">
        <text>L-aspartate + L-glutamine + ATP + H2O = L-asparagine + L-glutamate + AMP + diphosphate + H(+)</text>
        <dbReference type="Rhea" id="RHEA:12228"/>
        <dbReference type="ChEBI" id="CHEBI:15377"/>
        <dbReference type="ChEBI" id="CHEBI:15378"/>
        <dbReference type="ChEBI" id="CHEBI:29985"/>
        <dbReference type="ChEBI" id="CHEBI:29991"/>
        <dbReference type="ChEBI" id="CHEBI:30616"/>
        <dbReference type="ChEBI" id="CHEBI:33019"/>
        <dbReference type="ChEBI" id="CHEBI:58048"/>
        <dbReference type="ChEBI" id="CHEBI:58359"/>
        <dbReference type="ChEBI" id="CHEBI:456215"/>
        <dbReference type="EC" id="6.3.5.4"/>
    </reaction>
</comment>
<keyword evidence="11" id="KW-0808">Transferase</keyword>
<dbReference type="Proteomes" id="UP000245629">
    <property type="component" value="Plasmid unnamed1"/>
</dbReference>
<evidence type="ECO:0000256" key="1">
    <source>
        <dbReference type="ARBA" id="ARBA00005187"/>
    </source>
</evidence>
<protein>
    <recommendedName>
        <fullName evidence="3">asparagine synthase (glutamine-hydrolyzing)</fullName>
        <ecNumber evidence="3">6.3.5.4</ecNumber>
    </recommendedName>
</protein>
<dbReference type="InterPro" id="IPR001962">
    <property type="entry name" value="Asn_synthase"/>
</dbReference>
<feature type="binding site" evidence="9">
    <location>
        <position position="293"/>
    </location>
    <ligand>
        <name>ATP</name>
        <dbReference type="ChEBI" id="CHEBI:30616"/>
    </ligand>
</feature>
<dbReference type="InterPro" id="IPR033738">
    <property type="entry name" value="AsnB_N"/>
</dbReference>
<dbReference type="InterPro" id="IPR014729">
    <property type="entry name" value="Rossmann-like_a/b/a_fold"/>
</dbReference>
<evidence type="ECO:0000259" key="10">
    <source>
        <dbReference type="PROSITE" id="PS51278"/>
    </source>
</evidence>
<comment type="similarity">
    <text evidence="2">Belongs to the asparagine synthetase family.</text>
</comment>
<dbReference type="InterPro" id="IPR017932">
    <property type="entry name" value="GATase_2_dom"/>
</dbReference>
<feature type="domain" description="Glutamine amidotransferase type-2" evidence="10">
    <location>
        <begin position="2"/>
        <end position="214"/>
    </location>
</feature>
<evidence type="ECO:0000256" key="4">
    <source>
        <dbReference type="ARBA" id="ARBA00022741"/>
    </source>
</evidence>
<keyword evidence="4 9" id="KW-0547">Nucleotide-binding</keyword>
<feature type="binding site" evidence="9">
    <location>
        <position position="266"/>
    </location>
    <ligand>
        <name>ATP</name>
        <dbReference type="ChEBI" id="CHEBI:30616"/>
    </ligand>
</feature>
<dbReference type="RefSeq" id="WP_109331389.1">
    <property type="nucleotide sequence ID" value="NZ_CP029356.1"/>
</dbReference>
<evidence type="ECO:0000256" key="9">
    <source>
        <dbReference type="PIRSR" id="PIRSR001589-2"/>
    </source>
</evidence>
<keyword evidence="11" id="KW-0614">Plasmid</keyword>
<evidence type="ECO:0000256" key="3">
    <source>
        <dbReference type="ARBA" id="ARBA00012737"/>
    </source>
</evidence>
<dbReference type="Pfam" id="PF00733">
    <property type="entry name" value="Asn_synthase"/>
    <property type="match status" value="1"/>
</dbReference>
<evidence type="ECO:0000256" key="2">
    <source>
        <dbReference type="ARBA" id="ARBA00005752"/>
    </source>
</evidence>
<dbReference type="CDD" id="cd00712">
    <property type="entry name" value="AsnB"/>
    <property type="match status" value="1"/>
</dbReference>
<keyword evidence="12" id="KW-1185">Reference proteome</keyword>
<dbReference type="NCBIfam" id="TIGR03104">
    <property type="entry name" value="trio_amidotrans"/>
    <property type="match status" value="1"/>
</dbReference>
<dbReference type="PROSITE" id="PS51278">
    <property type="entry name" value="GATASE_TYPE_2"/>
    <property type="match status" value="1"/>
</dbReference>
<dbReference type="Gene3D" id="3.40.50.620">
    <property type="entry name" value="HUPs"/>
    <property type="match status" value="1"/>
</dbReference>
<proteinExistence type="inferred from homology"/>
<dbReference type="SUPFAM" id="SSF56235">
    <property type="entry name" value="N-terminal nucleophile aminohydrolases (Ntn hydrolases)"/>
    <property type="match status" value="1"/>
</dbReference>
<keyword evidence="8" id="KW-0028">Amino-acid biosynthesis</keyword>
<accession>A0A2S2CW68</accession>
<dbReference type="GO" id="GO:0016740">
    <property type="term" value="F:transferase activity"/>
    <property type="evidence" value="ECO:0007669"/>
    <property type="project" value="UniProtKB-KW"/>
</dbReference>
<keyword evidence="8" id="KW-0061">Asparagine biosynthesis</keyword>
<dbReference type="InterPro" id="IPR017535">
    <property type="entry name" value="Asparagine_synth"/>
</dbReference>
<dbReference type="GO" id="GO:0005524">
    <property type="term" value="F:ATP binding"/>
    <property type="evidence" value="ECO:0007669"/>
    <property type="project" value="UniProtKB-KW"/>
</dbReference>
<dbReference type="PANTHER" id="PTHR43284">
    <property type="entry name" value="ASPARAGINE SYNTHETASE (GLUTAMINE-HYDROLYZING)"/>
    <property type="match status" value="1"/>
</dbReference>
<gene>
    <name evidence="11" type="ORF">DEW08_22090</name>
</gene>
<dbReference type="InterPro" id="IPR051786">
    <property type="entry name" value="ASN_synthetase/amidase"/>
</dbReference>
<dbReference type="GO" id="GO:0005829">
    <property type="term" value="C:cytosol"/>
    <property type="evidence" value="ECO:0007669"/>
    <property type="project" value="TreeGrafter"/>
</dbReference>
<name>A0A2S2CW68_9PROT</name>
<dbReference type="Pfam" id="PF13537">
    <property type="entry name" value="GATase_7"/>
    <property type="match status" value="1"/>
</dbReference>
<feature type="binding site" evidence="9">
    <location>
        <position position="100"/>
    </location>
    <ligand>
        <name>L-glutamine</name>
        <dbReference type="ChEBI" id="CHEBI:58359"/>
    </ligand>
</feature>
<dbReference type="InterPro" id="IPR029055">
    <property type="entry name" value="Ntn_hydrolases_N"/>
</dbReference>
<geneLocation type="plasmid" evidence="11 12">
    <name>unnamed1</name>
</geneLocation>
<dbReference type="KEGG" id="azz:DEW08_22090"/>
<sequence>MCGISGEIRFDDSPASASAVGAMTEALARRGPDGQGIFVQGRVAFGHRRLSIIDLSQASQQPMVDPDLGLGIVFNGCIYNYPELRAELEGRGYRFFSHGDTEVLLKAYHAWGPRFVERLYGMFAFAIWERDSGRVTLGRDRLGIKPLYIAETPGRLRFASSLPALVAGGDVDTGIDPVALHHYMSFHAVVPAPLTILKGVRKLPPATLLTLEPDGTRREETYWTLAFGPQPGDERLSGRDWQDAVLATLRKAVERRLVADVPVGVLLSGGLDSSLIVALLAEAGQSGLETFSIGFETVGQERGDEFQYSDLIADRFGTDHHKLFIDSSRALPALQECVRAMAEPMVSHDAIGFFLLSQEVARHVKVVQSGQGADEIFAGYHWYPPMMDAADPVAAYARVFFDRDHAEMAQALDPRYLAGEDVSRAFVAAHFARPGADRPVDKALRLDTTVMLVDDPVKRVDNMTMAWGLEGRVPFLDHDVVELAARIPPELKLRDGGKFVLKEAARQVVPAEVIDRPKGYFPVPALKYLRGPYLDLVRDVLNQPAARERSLFRPAYLDTLFRDPETHITPLRGSKLWQVALLEFWLQTQGI</sequence>
<evidence type="ECO:0000256" key="5">
    <source>
        <dbReference type="ARBA" id="ARBA00022840"/>
    </source>
</evidence>
<feature type="active site" description="For GATase activity" evidence="8">
    <location>
        <position position="2"/>
    </location>
</feature>
<evidence type="ECO:0000256" key="7">
    <source>
        <dbReference type="ARBA" id="ARBA00048741"/>
    </source>
</evidence>
<dbReference type="CDD" id="cd01991">
    <property type="entry name" value="Asn_synthase_B_C"/>
    <property type="match status" value="1"/>
</dbReference>
<dbReference type="AlphaFoldDB" id="A0A2S2CW68"/>
<keyword evidence="5 9" id="KW-0067">ATP-binding</keyword>
<dbReference type="EC" id="6.3.5.4" evidence="3"/>
<dbReference type="EMBL" id="CP029356">
    <property type="protein sequence ID" value="AWK88773.1"/>
    <property type="molecule type" value="Genomic_DNA"/>
</dbReference>
<dbReference type="PANTHER" id="PTHR43284:SF1">
    <property type="entry name" value="ASPARAGINE SYNTHETASE"/>
    <property type="match status" value="1"/>
</dbReference>
<dbReference type="GO" id="GO:0004066">
    <property type="term" value="F:asparagine synthase (glutamine-hydrolyzing) activity"/>
    <property type="evidence" value="ECO:0007669"/>
    <property type="project" value="UniProtKB-EC"/>
</dbReference>
<organism evidence="11 12">
    <name type="scientific">Azospirillum thermophilum</name>
    <dbReference type="NCBI Taxonomy" id="2202148"/>
    <lineage>
        <taxon>Bacteria</taxon>
        <taxon>Pseudomonadati</taxon>
        <taxon>Pseudomonadota</taxon>
        <taxon>Alphaproteobacteria</taxon>
        <taxon>Rhodospirillales</taxon>
        <taxon>Azospirillaceae</taxon>
        <taxon>Azospirillum</taxon>
    </lineage>
</organism>
<keyword evidence="6 8" id="KW-0315">Glutamine amidotransferase</keyword>
<dbReference type="OrthoDB" id="9763290at2"/>
<feature type="binding site" evidence="9">
    <location>
        <begin position="369"/>
        <end position="370"/>
    </location>
    <ligand>
        <name>ATP</name>
        <dbReference type="ChEBI" id="CHEBI:30616"/>
    </ligand>
</feature>
<evidence type="ECO:0000313" key="11">
    <source>
        <dbReference type="EMBL" id="AWK88773.1"/>
    </source>
</evidence>
<evidence type="ECO:0000313" key="12">
    <source>
        <dbReference type="Proteomes" id="UP000245629"/>
    </source>
</evidence>
<dbReference type="SUPFAM" id="SSF52402">
    <property type="entry name" value="Adenine nucleotide alpha hydrolases-like"/>
    <property type="match status" value="1"/>
</dbReference>
<dbReference type="PIRSF" id="PIRSF001589">
    <property type="entry name" value="Asn_synthetase_glu-h"/>
    <property type="match status" value="1"/>
</dbReference>
<dbReference type="Gene3D" id="3.60.20.10">
    <property type="entry name" value="Glutamine Phosphoribosylpyrophosphate, subunit 1, domain 1"/>
    <property type="match status" value="1"/>
</dbReference>